<protein>
    <submittedName>
        <fullName evidence="1">Uncharacterized protein</fullName>
    </submittedName>
</protein>
<reference evidence="1 2" key="1">
    <citation type="submission" date="2021-07" db="EMBL/GenBank/DDBJ databases">
        <authorList>
            <person name="Imarazene B."/>
            <person name="Zahm M."/>
            <person name="Klopp C."/>
            <person name="Cabau C."/>
            <person name="Beille S."/>
            <person name="Jouanno E."/>
            <person name="Castinel A."/>
            <person name="Lluch J."/>
            <person name="Gil L."/>
            <person name="Kuchtly C."/>
            <person name="Lopez Roques C."/>
            <person name="Donnadieu C."/>
            <person name="Parrinello H."/>
            <person name="Journot L."/>
            <person name="Du K."/>
            <person name="Schartl M."/>
            <person name="Retaux S."/>
            <person name="Guiguen Y."/>
        </authorList>
    </citation>
    <scope>NUCLEOTIDE SEQUENCE [LARGE SCALE GENOMIC DNA]</scope>
    <source>
        <strain evidence="1">Pach_M1</strain>
        <tissue evidence="1">Testis</tissue>
    </source>
</reference>
<accession>A0A8T2KNW1</accession>
<sequence>MPVLLDGVPPKRSEQASLAGVHERYCYDRWHSDQLQNQMQQVPENFACRLPSESRMKTWIEKKGVVCKHS</sequence>
<name>A0A8T2KNW1_ASTMX</name>
<evidence type="ECO:0000313" key="2">
    <source>
        <dbReference type="Proteomes" id="UP000752171"/>
    </source>
</evidence>
<dbReference type="AlphaFoldDB" id="A0A8T2KNW1"/>
<gene>
    <name evidence="1" type="ORF">AMEX_G24885</name>
</gene>
<dbReference type="PANTHER" id="PTHR47306">
    <property type="entry name" value="SI:CH211-178J18.4-RELATED"/>
    <property type="match status" value="1"/>
</dbReference>
<dbReference type="EMBL" id="JAICCE010000022">
    <property type="protein sequence ID" value="KAG9261360.1"/>
    <property type="molecule type" value="Genomic_DNA"/>
</dbReference>
<dbReference type="PANTHER" id="PTHR47306:SF2">
    <property type="entry name" value="CORE-BINDING (CB) DOMAIN-CONTAINING PROTEIN"/>
    <property type="match status" value="1"/>
</dbReference>
<organism evidence="1 2">
    <name type="scientific">Astyanax mexicanus</name>
    <name type="common">Blind cave fish</name>
    <name type="synonym">Astyanax fasciatus mexicanus</name>
    <dbReference type="NCBI Taxonomy" id="7994"/>
    <lineage>
        <taxon>Eukaryota</taxon>
        <taxon>Metazoa</taxon>
        <taxon>Chordata</taxon>
        <taxon>Craniata</taxon>
        <taxon>Vertebrata</taxon>
        <taxon>Euteleostomi</taxon>
        <taxon>Actinopterygii</taxon>
        <taxon>Neopterygii</taxon>
        <taxon>Teleostei</taxon>
        <taxon>Ostariophysi</taxon>
        <taxon>Characiformes</taxon>
        <taxon>Characoidei</taxon>
        <taxon>Acestrorhamphidae</taxon>
        <taxon>Acestrorhamphinae</taxon>
        <taxon>Astyanax</taxon>
    </lineage>
</organism>
<comment type="caution">
    <text evidence="1">The sequence shown here is derived from an EMBL/GenBank/DDBJ whole genome shotgun (WGS) entry which is preliminary data.</text>
</comment>
<dbReference type="Proteomes" id="UP000752171">
    <property type="component" value="Unassembled WGS sequence"/>
</dbReference>
<evidence type="ECO:0000313" key="1">
    <source>
        <dbReference type="EMBL" id="KAG9261360.1"/>
    </source>
</evidence>
<proteinExistence type="predicted"/>